<feature type="domain" description="Surface lipoprotein assembly modifier C-terminal" evidence="1">
    <location>
        <begin position="151"/>
        <end position="434"/>
    </location>
</feature>
<evidence type="ECO:0000313" key="2">
    <source>
        <dbReference type="EMBL" id="PZM17265.1"/>
    </source>
</evidence>
<evidence type="ECO:0000313" key="3">
    <source>
        <dbReference type="Proteomes" id="UP000248925"/>
    </source>
</evidence>
<reference evidence="2 3" key="1">
    <citation type="journal article" date="2018" name="Sci. Rep.">
        <title>Rhizobium tumorigenes sp. nov., a novel plant tumorigenic bacterium isolated from cane gall tumors on thornless blackberry.</title>
        <authorList>
            <person name="Kuzmanovi N."/>
            <person name="Smalla K."/>
            <person name="Gronow S."/>
            <person name="PuBawska J."/>
        </authorList>
    </citation>
    <scope>NUCLEOTIDE SEQUENCE [LARGE SCALE GENOMIC DNA]</scope>
    <source>
        <strain evidence="2 3">CCBAU 85046</strain>
    </source>
</reference>
<dbReference type="InterPro" id="IPR011990">
    <property type="entry name" value="TPR-like_helical_dom_sf"/>
</dbReference>
<dbReference type="EMBL" id="PCDP01000001">
    <property type="protein sequence ID" value="PZM17265.1"/>
    <property type="molecule type" value="Genomic_DNA"/>
</dbReference>
<dbReference type="Gene3D" id="1.25.40.10">
    <property type="entry name" value="Tetratricopeptide repeat domain"/>
    <property type="match status" value="1"/>
</dbReference>
<dbReference type="Pfam" id="PF04575">
    <property type="entry name" value="SlipAM"/>
    <property type="match status" value="1"/>
</dbReference>
<organism evidence="2 3">
    <name type="scientific">Rhizobium tubonense</name>
    <dbReference type="NCBI Taxonomy" id="484088"/>
    <lineage>
        <taxon>Bacteria</taxon>
        <taxon>Pseudomonadati</taxon>
        <taxon>Pseudomonadota</taxon>
        <taxon>Alphaproteobacteria</taxon>
        <taxon>Hyphomicrobiales</taxon>
        <taxon>Rhizobiaceae</taxon>
        <taxon>Rhizobium/Agrobacterium group</taxon>
        <taxon>Rhizobium</taxon>
    </lineage>
</organism>
<dbReference type="SUPFAM" id="SSF48452">
    <property type="entry name" value="TPR-like"/>
    <property type="match status" value="1"/>
</dbReference>
<protein>
    <recommendedName>
        <fullName evidence="1">Surface lipoprotein assembly modifier C-terminal domain-containing protein</fullName>
    </recommendedName>
</protein>
<name>A0A2W4D5I8_9HYPH</name>
<evidence type="ECO:0000259" key="1">
    <source>
        <dbReference type="Pfam" id="PF04575"/>
    </source>
</evidence>
<dbReference type="Proteomes" id="UP000248925">
    <property type="component" value="Unassembled WGS sequence"/>
</dbReference>
<dbReference type="InterPro" id="IPR007655">
    <property type="entry name" value="Slam_C"/>
</dbReference>
<accession>A0A2W4D5I8</accession>
<sequence>MSVLAKCLGSLFAFYCIIFSGICIANADTGKGYSFESVRSRIEAGQYDEARALVAQSGTGSASDVARAFTEALILKHQGNLKAAAEQMQKIVLAHPKFDRVRQELAHTYFLLGENEHAKYQFQILSASSQSPAFRSLYNNYIDSIDARRPWTLDGYVSIAPSSNITNGVNSDTVFVGGVPLVPGNKQKSGVGINFGASGTYRFDLTDRMALAVGGNFDGTKYRDKDYDDFSGRVFSELSYKNVDWRFGIGPTLERTYYGWEGSRFGYGAEGSVQRRIGAGGDILRLTSGVRYLDYDSQDAMSGVETTVGLRYQHAFSASLLANIGVTTTRMDAEKDFNSYKSARPYLEVYSDLPFGILGSIAVGYESRNYGGKFPWTGQGRKDGQIGIAVSGTFRNLSYMGIAPQLEYRYTNNNSNIGLYDYDSHAVNLYFTKKY</sequence>
<dbReference type="AlphaFoldDB" id="A0A2W4D5I8"/>
<gene>
    <name evidence="2" type="ORF">CPY51_03305</name>
</gene>
<proteinExistence type="predicted"/>
<comment type="caution">
    <text evidence="2">The sequence shown here is derived from an EMBL/GenBank/DDBJ whole genome shotgun (WGS) entry which is preliminary data.</text>
</comment>
<keyword evidence="3" id="KW-1185">Reference proteome</keyword>